<sequence>MVISTSSGRQQRFDFRFSQGTFGDEDIFDSALSVPGRYLVEVARRLRRQTPEADWFVVGNPLLPLRTDLLAGWLDGPPSSPVVATDRANFPVFYVLPRRLFDDAERFLLLLSALDATLDACLLTRLLGETVSCRQVDLEPVGEALSASPNGWVNGDQRLLSLKLQCGTALKLIEERSDWRTLPFATFYPMHAGDVLFVSVASRMAEQTFFGKHVVCSSYMDIPAACGSRFEAIRLDLPWIPRDGSVSELTYFSQAIEKLGSEVLEENVLVFSRILRLYYHSPFHLVDQARFALGESLESISQTVHGRPAAEQARCRLPTKPLRVLFHLNGGWSLKTYPLDKMRVVIGTLRKLGVEVSVLSRPDLESAGAVSLESKDSETLRRLIEEHHLFVGVDSFPHHFSTLVAGWPTIGLFGNTKPCNSDSMYRAGYRSSDLSLSCNRCGAYDGCPVFGTKECLNYAPPAKVVTDIFDLARETYGYEP</sequence>
<dbReference type="Proteomes" id="UP000233293">
    <property type="component" value="Unassembled WGS sequence"/>
</dbReference>
<accession>A0A2N3PZY8</accession>
<proteinExistence type="predicted"/>
<reference evidence="2" key="1">
    <citation type="submission" date="2017-12" db="EMBL/GenBank/DDBJ databases">
        <title>Draft genome sequence of Telmatospirillum siberiense 26-4b1T, an acidotolerant peatland alphaproteobacterium potentially involved in sulfur cycling.</title>
        <authorList>
            <person name="Hausmann B."/>
            <person name="Pjevac P."/>
            <person name="Schreck K."/>
            <person name="Herbold C.W."/>
            <person name="Daims H."/>
            <person name="Wagner M."/>
            <person name="Pester M."/>
            <person name="Loy A."/>
        </authorList>
    </citation>
    <scope>NUCLEOTIDE SEQUENCE [LARGE SCALE GENOMIC DNA]</scope>
    <source>
        <strain evidence="2">26-4b1</strain>
    </source>
</reference>
<comment type="caution">
    <text evidence="1">The sequence shown here is derived from an EMBL/GenBank/DDBJ whole genome shotgun (WGS) entry which is preliminary data.</text>
</comment>
<name>A0A2N3PZY8_9PROT</name>
<dbReference type="AlphaFoldDB" id="A0A2N3PZY8"/>
<protein>
    <recommendedName>
        <fullName evidence="3">Glycosyltransferase family 9 protein</fullName>
    </recommendedName>
</protein>
<evidence type="ECO:0008006" key="3">
    <source>
        <dbReference type="Google" id="ProtNLM"/>
    </source>
</evidence>
<dbReference type="EMBL" id="PIUM01000002">
    <property type="protein sequence ID" value="PKU25970.1"/>
    <property type="molecule type" value="Genomic_DNA"/>
</dbReference>
<evidence type="ECO:0000313" key="2">
    <source>
        <dbReference type="Proteomes" id="UP000233293"/>
    </source>
</evidence>
<organism evidence="1 2">
    <name type="scientific">Telmatospirillum siberiense</name>
    <dbReference type="NCBI Taxonomy" id="382514"/>
    <lineage>
        <taxon>Bacteria</taxon>
        <taxon>Pseudomonadati</taxon>
        <taxon>Pseudomonadota</taxon>
        <taxon>Alphaproteobacteria</taxon>
        <taxon>Rhodospirillales</taxon>
        <taxon>Rhodospirillaceae</taxon>
        <taxon>Telmatospirillum</taxon>
    </lineage>
</organism>
<evidence type="ECO:0000313" key="1">
    <source>
        <dbReference type="EMBL" id="PKU25970.1"/>
    </source>
</evidence>
<dbReference type="SUPFAM" id="SSF53756">
    <property type="entry name" value="UDP-Glycosyltransferase/glycogen phosphorylase"/>
    <property type="match status" value="1"/>
</dbReference>
<keyword evidence="2" id="KW-1185">Reference proteome</keyword>
<dbReference type="Gene3D" id="3.40.50.2000">
    <property type="entry name" value="Glycogen Phosphorylase B"/>
    <property type="match status" value="1"/>
</dbReference>
<gene>
    <name evidence="1" type="ORF">CWS72_02170</name>
</gene>